<dbReference type="InterPro" id="IPR013429">
    <property type="entry name" value="Regulatory_FmdB_Zinc_ribbon"/>
</dbReference>
<name>A0A0F9JLI8_9ZZZZ</name>
<protein>
    <recommendedName>
        <fullName evidence="1">Putative regulatory protein FmdB zinc ribbon domain-containing protein</fullName>
    </recommendedName>
</protein>
<comment type="caution">
    <text evidence="2">The sequence shown here is derived from an EMBL/GenBank/DDBJ whole genome shotgun (WGS) entry which is preliminary data.</text>
</comment>
<evidence type="ECO:0000259" key="1">
    <source>
        <dbReference type="SMART" id="SM00834"/>
    </source>
</evidence>
<evidence type="ECO:0000313" key="2">
    <source>
        <dbReference type="EMBL" id="KKM70709.1"/>
    </source>
</evidence>
<dbReference type="Pfam" id="PF09723">
    <property type="entry name" value="Zn_ribbon_8"/>
    <property type="match status" value="1"/>
</dbReference>
<dbReference type="SMART" id="SM00834">
    <property type="entry name" value="CxxC_CXXC_SSSS"/>
    <property type="match status" value="1"/>
</dbReference>
<sequence length="82" mass="9290">MPIYEYQCECENEREVLLSLKDADLPQVCKCGRVMQRLISVSSFVMKQTGRGMALDTLNDKHNGMPDKHWKADAERFAAAGL</sequence>
<reference evidence="2" key="1">
    <citation type="journal article" date="2015" name="Nature">
        <title>Complex archaea that bridge the gap between prokaryotes and eukaryotes.</title>
        <authorList>
            <person name="Spang A."/>
            <person name="Saw J.H."/>
            <person name="Jorgensen S.L."/>
            <person name="Zaremba-Niedzwiedzka K."/>
            <person name="Martijn J."/>
            <person name="Lind A.E."/>
            <person name="van Eijk R."/>
            <person name="Schleper C."/>
            <person name="Guy L."/>
            <person name="Ettema T.J."/>
        </authorList>
    </citation>
    <scope>NUCLEOTIDE SEQUENCE</scope>
</reference>
<dbReference type="NCBIfam" id="TIGR02605">
    <property type="entry name" value="CxxC_CxxC_SSSS"/>
    <property type="match status" value="1"/>
</dbReference>
<accession>A0A0F9JLI8</accession>
<dbReference type="AlphaFoldDB" id="A0A0F9JLI8"/>
<dbReference type="EMBL" id="LAZR01009766">
    <property type="protein sequence ID" value="KKM70709.1"/>
    <property type="molecule type" value="Genomic_DNA"/>
</dbReference>
<proteinExistence type="predicted"/>
<feature type="domain" description="Putative regulatory protein FmdB zinc ribbon" evidence="1">
    <location>
        <begin position="1"/>
        <end position="40"/>
    </location>
</feature>
<organism evidence="2">
    <name type="scientific">marine sediment metagenome</name>
    <dbReference type="NCBI Taxonomy" id="412755"/>
    <lineage>
        <taxon>unclassified sequences</taxon>
        <taxon>metagenomes</taxon>
        <taxon>ecological metagenomes</taxon>
    </lineage>
</organism>
<gene>
    <name evidence="2" type="ORF">LCGC14_1438000</name>
</gene>